<feature type="compositionally biased region" description="Basic and acidic residues" evidence="1">
    <location>
        <begin position="116"/>
        <end position="128"/>
    </location>
</feature>
<evidence type="ECO:0000256" key="1">
    <source>
        <dbReference type="SAM" id="MobiDB-lite"/>
    </source>
</evidence>
<organism evidence="2 3">
    <name type="scientific">Habropoda laboriosa</name>
    <dbReference type="NCBI Taxonomy" id="597456"/>
    <lineage>
        <taxon>Eukaryota</taxon>
        <taxon>Metazoa</taxon>
        <taxon>Ecdysozoa</taxon>
        <taxon>Arthropoda</taxon>
        <taxon>Hexapoda</taxon>
        <taxon>Insecta</taxon>
        <taxon>Pterygota</taxon>
        <taxon>Neoptera</taxon>
        <taxon>Endopterygota</taxon>
        <taxon>Hymenoptera</taxon>
        <taxon>Apocrita</taxon>
        <taxon>Aculeata</taxon>
        <taxon>Apoidea</taxon>
        <taxon>Anthophila</taxon>
        <taxon>Apidae</taxon>
        <taxon>Habropoda</taxon>
    </lineage>
</organism>
<dbReference type="AlphaFoldDB" id="A0A0L7QYD8"/>
<dbReference type="EMBL" id="KQ414692">
    <property type="protein sequence ID" value="KOC63599.1"/>
    <property type="molecule type" value="Genomic_DNA"/>
</dbReference>
<accession>A0A0L7QYD8</accession>
<proteinExistence type="predicted"/>
<feature type="compositionally biased region" description="Basic and acidic residues" evidence="1">
    <location>
        <begin position="136"/>
        <end position="145"/>
    </location>
</feature>
<feature type="region of interest" description="Disordered" evidence="1">
    <location>
        <begin position="116"/>
        <end position="201"/>
    </location>
</feature>
<name>A0A0L7QYD8_9HYME</name>
<evidence type="ECO:0000313" key="2">
    <source>
        <dbReference type="EMBL" id="KOC63599.1"/>
    </source>
</evidence>
<gene>
    <name evidence="2" type="ORF">WH47_02480</name>
</gene>
<keyword evidence="3" id="KW-1185">Reference proteome</keyword>
<reference evidence="2 3" key="1">
    <citation type="submission" date="2015-07" db="EMBL/GenBank/DDBJ databases">
        <title>The genome of Habropoda laboriosa.</title>
        <authorList>
            <person name="Pan H."/>
            <person name="Kapheim K."/>
        </authorList>
    </citation>
    <scope>NUCLEOTIDE SEQUENCE [LARGE SCALE GENOMIC DNA]</scope>
    <source>
        <strain evidence="2">0110345459</strain>
    </source>
</reference>
<dbReference type="Proteomes" id="UP000053825">
    <property type="component" value="Unassembled WGS sequence"/>
</dbReference>
<evidence type="ECO:0000313" key="3">
    <source>
        <dbReference type="Proteomes" id="UP000053825"/>
    </source>
</evidence>
<protein>
    <submittedName>
        <fullName evidence="2">Uncharacterized protein</fullName>
    </submittedName>
</protein>
<feature type="compositionally biased region" description="Low complexity" evidence="1">
    <location>
        <begin position="152"/>
        <end position="175"/>
    </location>
</feature>
<sequence length="254" mass="28815">MGELEERKKRQNNLIIFNIAEADSLPITANTSNGHSDSTTAISILNEIRPNDYSNVLTMKIDRNINNKSRPIVITLPTTISPIDILKYKRNYKGPARIAQDLTEQQRTHLKKLRDQLRSQPKEPDSEQQRQAVHPVEIDQGERKLTTPAVNQSSRYSSRSITQQTSTSSSSLSTPDTREHLTPGTATPYRQRLRAEGRQGRRPYLSSSYKYLKGALTRLKNFFVLSANTVTAASLQKRLDLNADLYEKFNSIQC</sequence>